<dbReference type="InterPro" id="IPR036961">
    <property type="entry name" value="Kinesin_motor_dom_sf"/>
</dbReference>
<comment type="caution">
    <text evidence="11">The sequence shown here is derived from an EMBL/GenBank/DDBJ whole genome shotgun (WGS) entry which is preliminary data.</text>
</comment>
<feature type="compositionally biased region" description="Low complexity" evidence="9">
    <location>
        <begin position="1"/>
        <end position="31"/>
    </location>
</feature>
<dbReference type="InterPro" id="IPR027640">
    <property type="entry name" value="Kinesin-like_fam"/>
</dbReference>
<dbReference type="PANTHER" id="PTHR47968">
    <property type="entry name" value="CENTROMERE PROTEIN E"/>
    <property type="match status" value="1"/>
</dbReference>
<evidence type="ECO:0000256" key="7">
    <source>
        <dbReference type="PROSITE-ProRule" id="PRU00283"/>
    </source>
</evidence>
<feature type="coiled-coil region" evidence="8">
    <location>
        <begin position="866"/>
        <end position="893"/>
    </location>
</feature>
<evidence type="ECO:0000256" key="9">
    <source>
        <dbReference type="SAM" id="MobiDB-lite"/>
    </source>
</evidence>
<dbReference type="FunFam" id="3.40.850.10:FF:000014">
    <property type="entry name" value="Kinesin-like protein KIN-7G"/>
    <property type="match status" value="1"/>
</dbReference>
<dbReference type="CDD" id="cd01374">
    <property type="entry name" value="KISc_CENP_E"/>
    <property type="match status" value="1"/>
</dbReference>
<evidence type="ECO:0000313" key="11">
    <source>
        <dbReference type="EMBL" id="KAF9684407.1"/>
    </source>
</evidence>
<keyword evidence="5 8" id="KW-0175">Coiled coil</keyword>
<name>A0A835K559_9ROSI</name>
<organism evidence="11 12">
    <name type="scientific">Salix dunnii</name>
    <dbReference type="NCBI Taxonomy" id="1413687"/>
    <lineage>
        <taxon>Eukaryota</taxon>
        <taxon>Viridiplantae</taxon>
        <taxon>Streptophyta</taxon>
        <taxon>Embryophyta</taxon>
        <taxon>Tracheophyta</taxon>
        <taxon>Spermatophyta</taxon>
        <taxon>Magnoliopsida</taxon>
        <taxon>eudicotyledons</taxon>
        <taxon>Gunneridae</taxon>
        <taxon>Pentapetalae</taxon>
        <taxon>rosids</taxon>
        <taxon>fabids</taxon>
        <taxon>Malpighiales</taxon>
        <taxon>Salicaceae</taxon>
        <taxon>Saliceae</taxon>
        <taxon>Salix</taxon>
    </lineage>
</organism>
<keyword evidence="6 7" id="KW-0505">Motor protein</keyword>
<dbReference type="InterPro" id="IPR001752">
    <property type="entry name" value="Kinesin_motor_dom"/>
</dbReference>
<dbReference type="GO" id="GO:0003777">
    <property type="term" value="F:microtubule motor activity"/>
    <property type="evidence" value="ECO:0007669"/>
    <property type="project" value="InterPro"/>
</dbReference>
<dbReference type="PANTHER" id="PTHR47968:SF35">
    <property type="entry name" value="KINESIN-LIKE PROTEIN KIN-7D, MITOCHONDRIAL ISOFORM X1"/>
    <property type="match status" value="1"/>
</dbReference>
<feature type="coiled-coil region" evidence="8">
    <location>
        <begin position="761"/>
        <end position="795"/>
    </location>
</feature>
<dbReference type="OrthoDB" id="3176171at2759"/>
<feature type="region of interest" description="Disordered" evidence="9">
    <location>
        <begin position="899"/>
        <end position="928"/>
    </location>
</feature>
<evidence type="ECO:0000313" key="12">
    <source>
        <dbReference type="Proteomes" id="UP000657918"/>
    </source>
</evidence>
<dbReference type="PRINTS" id="PR00380">
    <property type="entry name" value="KINESINHEAVY"/>
</dbReference>
<feature type="binding site" evidence="7">
    <location>
        <begin position="182"/>
        <end position="189"/>
    </location>
    <ligand>
        <name>ATP</name>
        <dbReference type="ChEBI" id="CHEBI:30616"/>
    </ligand>
</feature>
<dbReference type="AlphaFoldDB" id="A0A835K559"/>
<reference evidence="11 12" key="1">
    <citation type="submission" date="2020-10" db="EMBL/GenBank/DDBJ databases">
        <title>Plant Genome Project.</title>
        <authorList>
            <person name="Zhang R.-G."/>
        </authorList>
    </citation>
    <scope>NUCLEOTIDE SEQUENCE [LARGE SCALE GENOMIC DNA]</scope>
    <source>
        <strain evidence="11">FAFU-HL-1</strain>
        <tissue evidence="11">Leaf</tissue>
    </source>
</reference>
<keyword evidence="2" id="KW-0493">Microtubule</keyword>
<evidence type="ECO:0000256" key="3">
    <source>
        <dbReference type="ARBA" id="ARBA00022741"/>
    </source>
</evidence>
<sequence length="1156" mass="128285">MAPSSRARSSSPFSHRKPSSPYSSASSTTSYNNRLMPRSCSASASSFFGSRSLTPSRDRSDSIHYGFSHGVGGYGGSLTPVGVGSEEFNAEPNDQQRNGGDSISVTIRFRPLSEREFQRGDEIAWSADGDKIVRNEYNPATAYAFDKVFGPHTASQEVYEVAAKPVVKAAMEGVNGTVFAYGVTSSGKTHTMHGDQNSPGIIPLAIKDVFSSIQDSPGREFLLRVSYLEIYNEVINDLLDPTGQNLRVREDAQGTYVEGIKEEVVLSPGHALSFIAAGEEHRHVGSNNFNLFSSRSHTIFTLMIESSAHGDEYDGVIFSQLNLIDLAGSESSKTETTGIRRKEGSYINKSLLTLGTVIGKLSEGRASHVPYRDSKLTRLLQSSLSGHGHVSLICTVTPASSNMEETHNTLKFASRAKRVEIYASRNKIIDEKSLIKKYQKEISSLKQELDQLRQGMLAGVSHEEILSLRQKLEEGQVKMQSRLEEEEEAKAALMSRIQRLTKLILVSTKNTIPGFNDIPGHQLSHSVGEDDKLDVLREGALLAENEIQKDSPSSASLIASDLTYEFKHRRSSSMWNEEFSPASSTVTESTQSYELKGTSKMAPGGMTQDQMDLLVEQVKMLAGEIAFSTSTLKRLVEYSVNDPDSSKTQIQSLEREIQEKKRQMRVLEQHIIESGEASIANASLVDMQQTVMRLMTQCNEKAFELEVSTSYHNTVEILSGLVYSPIILKEESFNNETPVCLHPKTSNYLEEPICKIKSADNRILQEQLQNKCSDNKELQDKMTLLEQRLASLSGDKASVNSEHDMSVEYVDGLKKKVQSQEIENEKLKIGQVQISEENSGLRVQNQKLSEEASYAKELASAAAVELKNLAGEVTKLSLQNAKLEKELLAARESVHSRGAGMHSVSGVNRKFNDGIRHGRKGRISGRGNDFSGMHSDDFELWNLDPDDLKRELHARKQHEAALEAALAEKEFIEDEYRKRCEEAKKREEALENDLANMWVLVAKLKKEDSAISGMNAGERKSDGIDHTSDSKANGVEVGRNSILKEREDLDVSQQADETPKEEPLVVRLKARIQEMKEKELKQLGNGDANSHVCKCVNLVRLHVLSVQFVAQRLQIGFLHLLDVVACTLQMKSLAQATNPSSNLERLYPKPLRVSFM</sequence>
<dbReference type="Pfam" id="PF00225">
    <property type="entry name" value="Kinesin"/>
    <property type="match status" value="1"/>
</dbReference>
<dbReference type="Proteomes" id="UP000657918">
    <property type="component" value="Chromosome 4"/>
</dbReference>
<dbReference type="GO" id="GO:0005524">
    <property type="term" value="F:ATP binding"/>
    <property type="evidence" value="ECO:0007669"/>
    <property type="project" value="UniProtKB-UniRule"/>
</dbReference>
<keyword evidence="3 7" id="KW-0547">Nucleotide-binding</keyword>
<evidence type="ECO:0000259" key="10">
    <source>
        <dbReference type="PROSITE" id="PS50067"/>
    </source>
</evidence>
<keyword evidence="12" id="KW-1185">Reference proteome</keyword>
<dbReference type="GO" id="GO:0007018">
    <property type="term" value="P:microtubule-based movement"/>
    <property type="evidence" value="ECO:0007669"/>
    <property type="project" value="InterPro"/>
</dbReference>
<evidence type="ECO:0000256" key="8">
    <source>
        <dbReference type="SAM" id="Coils"/>
    </source>
</evidence>
<evidence type="ECO:0000256" key="1">
    <source>
        <dbReference type="ARBA" id="ARBA00007310"/>
    </source>
</evidence>
<keyword evidence="4 7" id="KW-0067">ATP-binding</keyword>
<dbReference type="Gene3D" id="3.40.850.10">
    <property type="entry name" value="Kinesin motor domain"/>
    <property type="match status" value="1"/>
</dbReference>
<feature type="domain" description="Kinesin motor" evidence="10">
    <location>
        <begin position="102"/>
        <end position="419"/>
    </location>
</feature>
<dbReference type="GO" id="GO:0008017">
    <property type="term" value="F:microtubule binding"/>
    <property type="evidence" value="ECO:0007669"/>
    <property type="project" value="InterPro"/>
</dbReference>
<dbReference type="SUPFAM" id="SSF52540">
    <property type="entry name" value="P-loop containing nucleoside triphosphate hydrolases"/>
    <property type="match status" value="1"/>
</dbReference>
<gene>
    <name evidence="11" type="ORF">SADUNF_Sadunf04G0115100</name>
</gene>
<comment type="similarity">
    <text evidence="1">Belongs to the TRAFAC class myosin-kinesin ATPase superfamily. Kinesin family. KIN-7 subfamily.</text>
</comment>
<feature type="compositionally biased region" description="Polar residues" evidence="9">
    <location>
        <begin position="582"/>
        <end position="593"/>
    </location>
</feature>
<evidence type="ECO:0000256" key="6">
    <source>
        <dbReference type="ARBA" id="ARBA00023175"/>
    </source>
</evidence>
<feature type="coiled-coil region" evidence="8">
    <location>
        <begin position="428"/>
        <end position="503"/>
    </location>
</feature>
<dbReference type="PROSITE" id="PS00411">
    <property type="entry name" value="KINESIN_MOTOR_1"/>
    <property type="match status" value="1"/>
</dbReference>
<protein>
    <recommendedName>
        <fullName evidence="10">Kinesin motor domain-containing protein</fullName>
    </recommendedName>
</protein>
<proteinExistence type="inferred from homology"/>
<evidence type="ECO:0000256" key="5">
    <source>
        <dbReference type="ARBA" id="ARBA00023054"/>
    </source>
</evidence>
<dbReference type="GO" id="GO:0005874">
    <property type="term" value="C:microtubule"/>
    <property type="evidence" value="ECO:0007669"/>
    <property type="project" value="UniProtKB-KW"/>
</dbReference>
<evidence type="ECO:0000256" key="2">
    <source>
        <dbReference type="ARBA" id="ARBA00022701"/>
    </source>
</evidence>
<feature type="coiled-coil region" evidence="8">
    <location>
        <begin position="948"/>
        <end position="993"/>
    </location>
</feature>
<dbReference type="SMART" id="SM00129">
    <property type="entry name" value="KISc"/>
    <property type="match status" value="1"/>
</dbReference>
<feature type="region of interest" description="Disordered" evidence="9">
    <location>
        <begin position="1"/>
        <end position="35"/>
    </location>
</feature>
<accession>A0A835K559</accession>
<dbReference type="InterPro" id="IPR019821">
    <property type="entry name" value="Kinesin_motor_CS"/>
</dbReference>
<evidence type="ECO:0000256" key="4">
    <source>
        <dbReference type="ARBA" id="ARBA00022840"/>
    </source>
</evidence>
<dbReference type="PROSITE" id="PS50067">
    <property type="entry name" value="KINESIN_MOTOR_2"/>
    <property type="match status" value="1"/>
</dbReference>
<dbReference type="InterPro" id="IPR027417">
    <property type="entry name" value="P-loop_NTPase"/>
</dbReference>
<feature type="region of interest" description="Disordered" evidence="9">
    <location>
        <begin position="582"/>
        <end position="604"/>
    </location>
</feature>
<dbReference type="EMBL" id="JADGMS010000004">
    <property type="protein sequence ID" value="KAF9684407.1"/>
    <property type="molecule type" value="Genomic_DNA"/>
</dbReference>